<reference evidence="1" key="1">
    <citation type="journal article" date="2023" name="Nat. Commun.">
        <title>Diploid and tetraploid genomes of Acorus and the evolution of monocots.</title>
        <authorList>
            <person name="Ma L."/>
            <person name="Liu K.W."/>
            <person name="Li Z."/>
            <person name="Hsiao Y.Y."/>
            <person name="Qi Y."/>
            <person name="Fu T."/>
            <person name="Tang G.D."/>
            <person name="Zhang D."/>
            <person name="Sun W.H."/>
            <person name="Liu D.K."/>
            <person name="Li Y."/>
            <person name="Chen G.Z."/>
            <person name="Liu X.D."/>
            <person name="Liao X.Y."/>
            <person name="Jiang Y.T."/>
            <person name="Yu X."/>
            <person name="Hao Y."/>
            <person name="Huang J."/>
            <person name="Zhao X.W."/>
            <person name="Ke S."/>
            <person name="Chen Y.Y."/>
            <person name="Wu W.L."/>
            <person name="Hsu J.L."/>
            <person name="Lin Y.F."/>
            <person name="Huang M.D."/>
            <person name="Li C.Y."/>
            <person name="Huang L."/>
            <person name="Wang Z.W."/>
            <person name="Zhao X."/>
            <person name="Zhong W.Y."/>
            <person name="Peng D.H."/>
            <person name="Ahmad S."/>
            <person name="Lan S."/>
            <person name="Zhang J.S."/>
            <person name="Tsai W.C."/>
            <person name="Van de Peer Y."/>
            <person name="Liu Z.J."/>
        </authorList>
    </citation>
    <scope>NUCLEOTIDE SEQUENCE</scope>
    <source>
        <strain evidence="1">CP</strain>
    </source>
</reference>
<gene>
    <name evidence="1" type="ORF">QJS10_CPA06g00762</name>
</gene>
<evidence type="ECO:0000313" key="1">
    <source>
        <dbReference type="EMBL" id="KAK1313864.1"/>
    </source>
</evidence>
<sequence>MASFSYAMGITCTMNKVPPTKPPPHLTSSLSSTPKPLLKEMKQLPLKIQVAESIRGAYNTMLEAFMDSTFKFVDTPELPGNYAPVDEIGEAVMLSDIEGEVQRTSQKAST</sequence>
<proteinExistence type="predicted"/>
<accession>A0AAV9EK58</accession>
<protein>
    <submittedName>
        <fullName evidence="1">Uncharacterized protein</fullName>
    </submittedName>
</protein>
<reference evidence="1" key="2">
    <citation type="submission" date="2023-06" db="EMBL/GenBank/DDBJ databases">
        <authorList>
            <person name="Ma L."/>
            <person name="Liu K.-W."/>
            <person name="Li Z."/>
            <person name="Hsiao Y.-Y."/>
            <person name="Qi Y."/>
            <person name="Fu T."/>
            <person name="Tang G."/>
            <person name="Zhang D."/>
            <person name="Sun W.-H."/>
            <person name="Liu D.-K."/>
            <person name="Li Y."/>
            <person name="Chen G.-Z."/>
            <person name="Liu X.-D."/>
            <person name="Liao X.-Y."/>
            <person name="Jiang Y.-T."/>
            <person name="Yu X."/>
            <person name="Hao Y."/>
            <person name="Huang J."/>
            <person name="Zhao X.-W."/>
            <person name="Ke S."/>
            <person name="Chen Y.-Y."/>
            <person name="Wu W.-L."/>
            <person name="Hsu J.-L."/>
            <person name="Lin Y.-F."/>
            <person name="Huang M.-D."/>
            <person name="Li C.-Y."/>
            <person name="Huang L."/>
            <person name="Wang Z.-W."/>
            <person name="Zhao X."/>
            <person name="Zhong W.-Y."/>
            <person name="Peng D.-H."/>
            <person name="Ahmad S."/>
            <person name="Lan S."/>
            <person name="Zhang J.-S."/>
            <person name="Tsai W.-C."/>
            <person name="Van De Peer Y."/>
            <person name="Liu Z.-J."/>
        </authorList>
    </citation>
    <scope>NUCLEOTIDE SEQUENCE</scope>
    <source>
        <strain evidence="1">CP</strain>
        <tissue evidence="1">Leaves</tissue>
    </source>
</reference>
<dbReference type="AlphaFoldDB" id="A0AAV9EK58"/>
<name>A0AAV9EK58_ACOCL</name>
<comment type="caution">
    <text evidence="1">The sequence shown here is derived from an EMBL/GenBank/DDBJ whole genome shotgun (WGS) entry which is preliminary data.</text>
</comment>
<dbReference type="EMBL" id="JAUJYO010000006">
    <property type="protein sequence ID" value="KAK1313864.1"/>
    <property type="molecule type" value="Genomic_DNA"/>
</dbReference>
<keyword evidence="2" id="KW-1185">Reference proteome</keyword>
<organism evidence="1 2">
    <name type="scientific">Acorus calamus</name>
    <name type="common">Sweet flag</name>
    <dbReference type="NCBI Taxonomy" id="4465"/>
    <lineage>
        <taxon>Eukaryota</taxon>
        <taxon>Viridiplantae</taxon>
        <taxon>Streptophyta</taxon>
        <taxon>Embryophyta</taxon>
        <taxon>Tracheophyta</taxon>
        <taxon>Spermatophyta</taxon>
        <taxon>Magnoliopsida</taxon>
        <taxon>Liliopsida</taxon>
        <taxon>Acoraceae</taxon>
        <taxon>Acorus</taxon>
    </lineage>
</organism>
<evidence type="ECO:0000313" key="2">
    <source>
        <dbReference type="Proteomes" id="UP001180020"/>
    </source>
</evidence>
<dbReference type="Proteomes" id="UP001180020">
    <property type="component" value="Unassembled WGS sequence"/>
</dbReference>